<feature type="region of interest" description="Disordered" evidence="2">
    <location>
        <begin position="1"/>
        <end position="38"/>
    </location>
</feature>
<keyword evidence="1" id="KW-0175">Coiled coil</keyword>
<feature type="coiled-coil region" evidence="1">
    <location>
        <begin position="94"/>
        <end position="121"/>
    </location>
</feature>
<reference evidence="3" key="1">
    <citation type="submission" date="2021-01" db="EMBL/GenBank/DDBJ databases">
        <authorList>
            <person name="Corre E."/>
            <person name="Pelletier E."/>
            <person name="Niang G."/>
            <person name="Scheremetjew M."/>
            <person name="Finn R."/>
            <person name="Kale V."/>
            <person name="Holt S."/>
            <person name="Cochrane G."/>
            <person name="Meng A."/>
            <person name="Brown T."/>
            <person name="Cohen L."/>
        </authorList>
    </citation>
    <scope>NUCLEOTIDE SEQUENCE</scope>
    <source>
        <strain evidence="3">CCMP1795</strain>
    </source>
</reference>
<evidence type="ECO:0000313" key="3">
    <source>
        <dbReference type="EMBL" id="CAE0619234.1"/>
    </source>
</evidence>
<feature type="compositionally biased region" description="Polar residues" evidence="2">
    <location>
        <begin position="29"/>
        <end position="38"/>
    </location>
</feature>
<organism evidence="3">
    <name type="scientific">Oxyrrhis marina</name>
    <name type="common">Dinoflagellate</name>
    <dbReference type="NCBI Taxonomy" id="2969"/>
    <lineage>
        <taxon>Eukaryota</taxon>
        <taxon>Sar</taxon>
        <taxon>Alveolata</taxon>
        <taxon>Dinophyceae</taxon>
        <taxon>Oxyrrhinales</taxon>
        <taxon>Oxyrrhinaceae</taxon>
        <taxon>Oxyrrhis</taxon>
    </lineage>
</organism>
<dbReference type="EMBL" id="HBIT01009800">
    <property type="protein sequence ID" value="CAE0619234.1"/>
    <property type="molecule type" value="Transcribed_RNA"/>
</dbReference>
<name>A0A7S3XHW0_OXYMA</name>
<feature type="compositionally biased region" description="Basic and acidic residues" evidence="2">
    <location>
        <begin position="19"/>
        <end position="28"/>
    </location>
</feature>
<sequence>MLPASRYGGYMHRSSVHRKTAEARREITRPNNPLSSRSMASLAQDVEWTSFGALVERVQQEQAAYVSKPSGYIQCDCGVAEELSVRRCNILDEAHQARIRMENAVDAADQAKRRIADAAGADKKAAAESAELDAAIVDVDSRIAEVVALIKQGKDKESSLALRAREIADRSREADELSLDANLCNGQLRQVAEHNDLLRLQLSARLCGLEAAIVGEEASLHELSMLLRSQGFDT</sequence>
<protein>
    <submittedName>
        <fullName evidence="3">Uncharacterized protein</fullName>
    </submittedName>
</protein>
<gene>
    <name evidence="3" type="ORF">OMAR00292_LOCUS5052</name>
</gene>
<accession>A0A7S3XHW0</accession>
<evidence type="ECO:0000256" key="1">
    <source>
        <dbReference type="SAM" id="Coils"/>
    </source>
</evidence>
<evidence type="ECO:0000256" key="2">
    <source>
        <dbReference type="SAM" id="MobiDB-lite"/>
    </source>
</evidence>
<dbReference type="AlphaFoldDB" id="A0A7S3XHW0"/>
<proteinExistence type="predicted"/>